<feature type="non-terminal residue" evidence="1">
    <location>
        <position position="32"/>
    </location>
</feature>
<sequence>MPECRGCGVNSRRSWCEICDIVVPHITGQDSN</sequence>
<evidence type="ECO:0000313" key="1">
    <source>
        <dbReference type="EMBL" id="SVD18456.1"/>
    </source>
</evidence>
<reference evidence="1" key="1">
    <citation type="submission" date="2018-05" db="EMBL/GenBank/DDBJ databases">
        <authorList>
            <person name="Lanie J.A."/>
            <person name="Ng W.-L."/>
            <person name="Kazmierczak K.M."/>
            <person name="Andrzejewski T.M."/>
            <person name="Davidsen T.M."/>
            <person name="Wayne K.J."/>
            <person name="Tettelin H."/>
            <person name="Glass J.I."/>
            <person name="Rusch D."/>
            <person name="Podicherti R."/>
            <person name="Tsui H.-C.T."/>
            <person name="Winkler M.E."/>
        </authorList>
    </citation>
    <scope>NUCLEOTIDE SEQUENCE</scope>
</reference>
<dbReference type="EMBL" id="UINC01134733">
    <property type="protein sequence ID" value="SVD18456.1"/>
    <property type="molecule type" value="Genomic_DNA"/>
</dbReference>
<name>A0A382T8S8_9ZZZZ</name>
<organism evidence="1">
    <name type="scientific">marine metagenome</name>
    <dbReference type="NCBI Taxonomy" id="408172"/>
    <lineage>
        <taxon>unclassified sequences</taxon>
        <taxon>metagenomes</taxon>
        <taxon>ecological metagenomes</taxon>
    </lineage>
</organism>
<accession>A0A382T8S8</accession>
<gene>
    <name evidence="1" type="ORF">METZ01_LOCUS371310</name>
</gene>
<dbReference type="AlphaFoldDB" id="A0A382T8S8"/>
<proteinExistence type="predicted"/>
<protein>
    <submittedName>
        <fullName evidence="1">Uncharacterized protein</fullName>
    </submittedName>
</protein>